<reference evidence="2 3" key="1">
    <citation type="submission" date="2016-04" db="EMBL/GenBank/DDBJ databases">
        <title>A degradative enzymes factory behind the ericoid mycorrhizal symbiosis.</title>
        <authorList>
            <consortium name="DOE Joint Genome Institute"/>
            <person name="Martino E."/>
            <person name="Morin E."/>
            <person name="Grelet G."/>
            <person name="Kuo A."/>
            <person name="Kohler A."/>
            <person name="Daghino S."/>
            <person name="Barry K."/>
            <person name="Choi C."/>
            <person name="Cichocki N."/>
            <person name="Clum A."/>
            <person name="Copeland A."/>
            <person name="Hainaut M."/>
            <person name="Haridas S."/>
            <person name="Labutti K."/>
            <person name="Lindquist E."/>
            <person name="Lipzen A."/>
            <person name="Khouja H.-R."/>
            <person name="Murat C."/>
            <person name="Ohm R."/>
            <person name="Olson A."/>
            <person name="Spatafora J."/>
            <person name="Veneault-Fourrey C."/>
            <person name="Henrissat B."/>
            <person name="Grigoriev I."/>
            <person name="Martin F."/>
            <person name="Perotto S."/>
        </authorList>
    </citation>
    <scope>NUCLEOTIDE SEQUENCE [LARGE SCALE GENOMIC DNA]</scope>
    <source>
        <strain evidence="2 3">E</strain>
    </source>
</reference>
<gene>
    <name evidence="2" type="ORF">K444DRAFT_367078</name>
</gene>
<dbReference type="Pfam" id="PF26639">
    <property type="entry name" value="Het-6_barrel"/>
    <property type="match status" value="1"/>
</dbReference>
<dbReference type="EMBL" id="KZ613786">
    <property type="protein sequence ID" value="PMD61294.1"/>
    <property type="molecule type" value="Genomic_DNA"/>
</dbReference>
<evidence type="ECO:0000313" key="2">
    <source>
        <dbReference type="EMBL" id="PMD61294.1"/>
    </source>
</evidence>
<organism evidence="2 3">
    <name type="scientific">Hyaloscypha bicolor E</name>
    <dbReference type="NCBI Taxonomy" id="1095630"/>
    <lineage>
        <taxon>Eukaryota</taxon>
        <taxon>Fungi</taxon>
        <taxon>Dikarya</taxon>
        <taxon>Ascomycota</taxon>
        <taxon>Pezizomycotina</taxon>
        <taxon>Leotiomycetes</taxon>
        <taxon>Helotiales</taxon>
        <taxon>Hyaloscyphaceae</taxon>
        <taxon>Hyaloscypha</taxon>
        <taxon>Hyaloscypha bicolor</taxon>
    </lineage>
</organism>
<dbReference type="AlphaFoldDB" id="A0A2J6TE36"/>
<dbReference type="Pfam" id="PF06985">
    <property type="entry name" value="HET"/>
    <property type="match status" value="1"/>
</dbReference>
<name>A0A2J6TE36_9HELO</name>
<evidence type="ECO:0000259" key="1">
    <source>
        <dbReference type="Pfam" id="PF06985"/>
    </source>
</evidence>
<dbReference type="InterPro" id="IPR010730">
    <property type="entry name" value="HET"/>
</dbReference>
<dbReference type="InParanoid" id="A0A2J6TE36"/>
<protein>
    <submittedName>
        <fullName evidence="2">HET-domain-containing protein</fullName>
    </submittedName>
</protein>
<feature type="domain" description="Heterokaryon incompatibility" evidence="1">
    <location>
        <begin position="218"/>
        <end position="384"/>
    </location>
</feature>
<dbReference type="PANTHER" id="PTHR24148">
    <property type="entry name" value="ANKYRIN REPEAT DOMAIN-CONTAINING PROTEIN 39 HOMOLOG-RELATED"/>
    <property type="match status" value="1"/>
</dbReference>
<proteinExistence type="predicted"/>
<sequence>MQSTFRKVVRERRNKLVEVSTLCAEKVYLELRVPKEAYSIHEVVFRTLSHDQGYSGEPQYYGTYKNSFTWFVASVATPGGQERLPRKVLHHNVHADATFRSHELCWRADDQDQVIAEWINAIQGGDAIQIIPVAQYPAWINFVQEAEIEIHYILAPQNASTFGPPAVVSDATGHQLYRSLDTEIDEVRLIRLNPGPFEDPISCSITYTSLKRCTDSAYEALSYCWGDHRQRKDIKVTVTDLKGHSEFIMSITLSLYSALQKLRPQNGVARVLWADSICINQNDLDERSSQVSLMCDVYRKAQGVVVWLGQGTELMHKSIMTLTTIKNRYKPDESMDLPATQLSRLHDPLMETVNGEKHPGMYDFVDDWTLFESPWFSRTWVVQEAFNARETTFYCGDNTLNLATMLRVNKCISSLKGLKVNSSHKAMMPPIYDDLFHAKFATGNSQSMQNGILEVLIKGLDLDATDPRDKIFAMLQFGKETQNPELLPLELVPDYRRSVSEVFSSFTKWWIVKHESLRILSAIHALDGRAWQANKWETTPKYDADQPTWSWWFRGRSNWTIGILGLKTDNSYRASADTKPNISLISEGEQMSILALAGIKIDFIESLIPYPYFSPPQNLESLHRAYVGIFDPLNLTGKWQHQLAPENMDAYVFLDDTAKMRAHYAAHQDFSIKTNAVECNDSSFFSTRGGLVGLCPPSARVGDILVVLYGGPVPYVLRELPGPHRATHQPAKRYEFIGECYLESYMDGRGIKDNERGVETEIFSLI</sequence>
<dbReference type="OrthoDB" id="2157530at2759"/>
<dbReference type="STRING" id="1095630.A0A2J6TE36"/>
<dbReference type="Proteomes" id="UP000235371">
    <property type="component" value="Unassembled WGS sequence"/>
</dbReference>
<keyword evidence="3" id="KW-1185">Reference proteome</keyword>
<dbReference type="RefSeq" id="XP_024738198.1">
    <property type="nucleotide sequence ID" value="XM_024872237.1"/>
</dbReference>
<dbReference type="InterPro" id="IPR052895">
    <property type="entry name" value="HetReg/Transcr_Mod"/>
</dbReference>
<dbReference type="GeneID" id="36580318"/>
<accession>A0A2J6TE36</accession>
<evidence type="ECO:0000313" key="3">
    <source>
        <dbReference type="Proteomes" id="UP000235371"/>
    </source>
</evidence>
<dbReference type="PANTHER" id="PTHR24148:SF64">
    <property type="entry name" value="HETEROKARYON INCOMPATIBILITY DOMAIN-CONTAINING PROTEIN"/>
    <property type="match status" value="1"/>
</dbReference>